<sequence>METRRFLEVWRLMNENQSTYMKAGALFFSYRLMRAHVIDSFLAAFHITAKIFPNVEDLFYLDELFRQLMALINRKNYSQAKFLSAQQLKHVKFDHKLKVIDFYGTVYDHFPLFDKLVCAEMIYNETNESAIYEEIFSQFKSFGYVKALGDAADPALILGYCLTTEPVLYIKDKKKRIFQLQFLLLGKEEHMTMCFRFSMNNWKLYDNDQAKPSFQDFNLKDLRYSEICLAGYVNLTQAQTYKFGIAETREGAGAMPFYSGTNSSPLDPDLLTYPVAIPETGQGLGPRPFYSNWPDIPPISDQEQPVEDQPVED</sequence>
<protein>
    <submittedName>
        <fullName evidence="2">Uncharacterized protein</fullName>
    </submittedName>
</protein>
<dbReference type="EMBL" id="JAHKSW010000006">
    <property type="protein sequence ID" value="KAG7331763.1"/>
    <property type="molecule type" value="Genomic_DNA"/>
</dbReference>
<dbReference type="AlphaFoldDB" id="A0A9D3NZC9"/>
<keyword evidence="3" id="KW-1185">Reference proteome</keyword>
<dbReference type="Proteomes" id="UP000824219">
    <property type="component" value="Linkage Group LG06"/>
</dbReference>
<evidence type="ECO:0000256" key="1">
    <source>
        <dbReference type="SAM" id="MobiDB-lite"/>
    </source>
</evidence>
<reference evidence="2 3" key="1">
    <citation type="submission" date="2021-06" db="EMBL/GenBank/DDBJ databases">
        <title>Chromosome-level genome assembly of the red-tail catfish (Hemibagrus wyckioides).</title>
        <authorList>
            <person name="Shao F."/>
        </authorList>
    </citation>
    <scope>NUCLEOTIDE SEQUENCE [LARGE SCALE GENOMIC DNA]</scope>
    <source>
        <strain evidence="2">EC202008001</strain>
        <tissue evidence="2">Blood</tissue>
    </source>
</reference>
<evidence type="ECO:0000313" key="2">
    <source>
        <dbReference type="EMBL" id="KAG7331763.1"/>
    </source>
</evidence>
<organism evidence="2 3">
    <name type="scientific">Hemibagrus wyckioides</name>
    <dbReference type="NCBI Taxonomy" id="337641"/>
    <lineage>
        <taxon>Eukaryota</taxon>
        <taxon>Metazoa</taxon>
        <taxon>Chordata</taxon>
        <taxon>Craniata</taxon>
        <taxon>Vertebrata</taxon>
        <taxon>Euteleostomi</taxon>
        <taxon>Actinopterygii</taxon>
        <taxon>Neopterygii</taxon>
        <taxon>Teleostei</taxon>
        <taxon>Ostariophysi</taxon>
        <taxon>Siluriformes</taxon>
        <taxon>Bagridae</taxon>
        <taxon>Hemibagrus</taxon>
    </lineage>
</organism>
<feature type="compositionally biased region" description="Acidic residues" evidence="1">
    <location>
        <begin position="304"/>
        <end position="313"/>
    </location>
</feature>
<comment type="caution">
    <text evidence="2">The sequence shown here is derived from an EMBL/GenBank/DDBJ whole genome shotgun (WGS) entry which is preliminary data.</text>
</comment>
<name>A0A9D3NZC9_9TELE</name>
<accession>A0A9D3NZC9</accession>
<dbReference type="OrthoDB" id="8770287at2759"/>
<evidence type="ECO:0000313" key="3">
    <source>
        <dbReference type="Proteomes" id="UP000824219"/>
    </source>
</evidence>
<feature type="region of interest" description="Disordered" evidence="1">
    <location>
        <begin position="282"/>
        <end position="313"/>
    </location>
</feature>
<proteinExistence type="predicted"/>
<gene>
    <name evidence="2" type="ORF">KOW79_005732</name>
</gene>